<evidence type="ECO:0000256" key="5">
    <source>
        <dbReference type="ARBA" id="ARBA00023295"/>
    </source>
</evidence>
<dbReference type="PRINTS" id="PR00133">
    <property type="entry name" value="GLHYDRLASE3"/>
</dbReference>
<gene>
    <name evidence="8" type="ORF">KUV50_14945</name>
</gene>
<dbReference type="PANTHER" id="PTHR30480:SF13">
    <property type="entry name" value="BETA-HEXOSAMINIDASE"/>
    <property type="match status" value="1"/>
</dbReference>
<reference evidence="8" key="1">
    <citation type="submission" date="2021-06" db="EMBL/GenBank/DDBJ databases">
        <title>44 bacteria genomes isolated from Dapeng, Shenzhen.</title>
        <authorList>
            <person name="Zheng W."/>
            <person name="Yu S."/>
            <person name="Huang Y."/>
        </authorList>
    </citation>
    <scope>NUCLEOTIDE SEQUENCE</scope>
    <source>
        <strain evidence="8">DP5N28-2</strain>
    </source>
</reference>
<dbReference type="SUPFAM" id="SSF52279">
    <property type="entry name" value="Beta-D-glucan exohydrolase, C-terminal domain"/>
    <property type="match status" value="1"/>
</dbReference>
<dbReference type="Pfam" id="PF00933">
    <property type="entry name" value="Glyco_hydro_3"/>
    <property type="match status" value="1"/>
</dbReference>
<dbReference type="InterPro" id="IPR012338">
    <property type="entry name" value="Beta-lactam/transpept-like"/>
</dbReference>
<dbReference type="Proteomes" id="UP000753961">
    <property type="component" value="Unassembled WGS sequence"/>
</dbReference>
<proteinExistence type="inferred from homology"/>
<sequence length="999" mass="111720">MNISMGNLFKTGSIISIALLLLLFLMAPTVYDHAKAQENHPQDQEAQWVDSVYRNMTLDERIGQLFIIRAHSDLGEDHIQSVTRQIEKYKVGGLCFFQGTPARQIELVNKYQSLADIPLFVTMDAEWGPSMRFKEHAVTFPRQLTLGAIQNNELIYRLGKEIARELKLIGVNFNFAPVVDINNNPRNPVINDRSFGEDKLNVTAKSYMYMKGLQDHGILASAKHFPGHGDTDVDSHHALPVINHDLDRLKNIELYPFTALAKTDLASIMVAHLNIPALDDRDKIPSSLSYNTITNLLKDSIGFEGLIITDGLEMKAVSANWPDGIVELKAFQAGNDLLLLPNNLPLAVQKLKQAVTNNVISQDRLAESVKKILRYKYQIGLNQPPPSLTTHNIAQKLNTDSAILLKEELIRAAATLVRDENTVVPLNGGENIISVALGASSETPFQKELSKFTKARQYQSTDLQTTRRVFDSLKEEQASTFIISLHDMSKYASRNFGLNKSEVHLINQLAAQHEVVLVVFGSPYSLTFFDPVKTIAVGYSDDGFTQSNMARALFGKEKFSGRLPVTASPISTFNQGITTASAEVLQYGLPESVGINGRKLHQKIDSLVNAAFFEEAMPGCEILIAKNNKIVMQKAFGYHTYEKQIPVNQYDIYDLASVTKVVAGTAAIMKLYENGVVDLDTPISTYLPATVNTNKAHLTLRNIMAHRAGLKPWIPFYMSTLNTDKSRLPSATYYRTQYSEDFPHEVSPNLFLRADYPDTIFQLILDSPLRSSTSYKYSDLGFYLIARIVQKVTGQTLDNYVREQVYEPLGMVHTSFQPAKYFPLEKIVPTEEDGYFRHSTVHGFVHDMGAAMMDGISGHAGLFSNSRDLAVFFQMLLNEGQYGGKQIYRPSTVREFTTRHPLETRRAIGFDMKSLNVPDSRCNIASLASPDTFGHYGFTGTAAWADPANELVYIFLSNRTYPNYPNRPNLLSLHNYRSKIQNAIYVSMGMGQSAPDISQ</sequence>
<dbReference type="EMBL" id="JAHVHU010000014">
    <property type="protein sequence ID" value="MBY5959446.1"/>
    <property type="molecule type" value="Genomic_DNA"/>
</dbReference>
<evidence type="ECO:0000256" key="1">
    <source>
        <dbReference type="ARBA" id="ARBA00001231"/>
    </source>
</evidence>
<dbReference type="EC" id="3.2.1.52" evidence="3"/>
<feature type="domain" description="Glycoside hydrolase family 3 N-terminal" evidence="7">
    <location>
        <begin position="57"/>
        <end position="374"/>
    </location>
</feature>
<dbReference type="Gene3D" id="3.40.710.10">
    <property type="entry name" value="DD-peptidase/beta-lactamase superfamily"/>
    <property type="match status" value="1"/>
</dbReference>
<dbReference type="InterPro" id="IPR001764">
    <property type="entry name" value="Glyco_hydro_3_N"/>
</dbReference>
<keyword evidence="5" id="KW-0326">Glycosidase</keyword>
<dbReference type="SUPFAM" id="SSF51445">
    <property type="entry name" value="(Trans)glycosidases"/>
    <property type="match status" value="1"/>
</dbReference>
<organism evidence="8 9">
    <name type="scientific">Membranihabitans marinus</name>
    <dbReference type="NCBI Taxonomy" id="1227546"/>
    <lineage>
        <taxon>Bacteria</taxon>
        <taxon>Pseudomonadati</taxon>
        <taxon>Bacteroidota</taxon>
        <taxon>Saprospiria</taxon>
        <taxon>Saprospirales</taxon>
        <taxon>Saprospiraceae</taxon>
        <taxon>Membranihabitans</taxon>
    </lineage>
</organism>
<dbReference type="InterPro" id="IPR001466">
    <property type="entry name" value="Beta-lactam-related"/>
</dbReference>
<evidence type="ECO:0000256" key="4">
    <source>
        <dbReference type="ARBA" id="ARBA00022801"/>
    </source>
</evidence>
<dbReference type="InterPro" id="IPR036962">
    <property type="entry name" value="Glyco_hydro_3_N_sf"/>
</dbReference>
<comment type="caution">
    <text evidence="8">The sequence shown here is derived from an EMBL/GenBank/DDBJ whole genome shotgun (WGS) entry which is preliminary data.</text>
</comment>
<comment type="catalytic activity">
    <reaction evidence="1">
        <text>Hydrolysis of terminal non-reducing N-acetyl-D-hexosamine residues in N-acetyl-beta-D-hexosaminides.</text>
        <dbReference type="EC" id="3.2.1.52"/>
    </reaction>
</comment>
<evidence type="ECO:0000313" key="9">
    <source>
        <dbReference type="Proteomes" id="UP000753961"/>
    </source>
</evidence>
<name>A0A953HZA4_9BACT</name>
<evidence type="ECO:0000259" key="6">
    <source>
        <dbReference type="Pfam" id="PF00144"/>
    </source>
</evidence>
<comment type="similarity">
    <text evidence="2">Belongs to the glycosyl hydrolase 3 family.</text>
</comment>
<dbReference type="GO" id="GO:0005975">
    <property type="term" value="P:carbohydrate metabolic process"/>
    <property type="evidence" value="ECO:0007669"/>
    <property type="project" value="InterPro"/>
</dbReference>
<dbReference type="InterPro" id="IPR017853">
    <property type="entry name" value="GH"/>
</dbReference>
<accession>A0A953HZA4</accession>
<dbReference type="Pfam" id="PF00144">
    <property type="entry name" value="Beta-lactamase"/>
    <property type="match status" value="1"/>
</dbReference>
<dbReference type="InterPro" id="IPR036881">
    <property type="entry name" value="Glyco_hydro_3_C_sf"/>
</dbReference>
<keyword evidence="9" id="KW-1185">Reference proteome</keyword>
<keyword evidence="4 8" id="KW-0378">Hydrolase</keyword>
<dbReference type="Gene3D" id="3.40.50.1700">
    <property type="entry name" value="Glycoside hydrolase family 3 C-terminal domain"/>
    <property type="match status" value="1"/>
</dbReference>
<evidence type="ECO:0000259" key="7">
    <source>
        <dbReference type="Pfam" id="PF00933"/>
    </source>
</evidence>
<evidence type="ECO:0000256" key="3">
    <source>
        <dbReference type="ARBA" id="ARBA00012663"/>
    </source>
</evidence>
<dbReference type="GO" id="GO:0004563">
    <property type="term" value="F:beta-N-acetylhexosaminidase activity"/>
    <property type="evidence" value="ECO:0007669"/>
    <property type="project" value="UniProtKB-EC"/>
</dbReference>
<evidence type="ECO:0000313" key="8">
    <source>
        <dbReference type="EMBL" id="MBY5959446.1"/>
    </source>
</evidence>
<dbReference type="SUPFAM" id="SSF56601">
    <property type="entry name" value="beta-lactamase/transpeptidase-like"/>
    <property type="match status" value="1"/>
</dbReference>
<dbReference type="AlphaFoldDB" id="A0A953HZA4"/>
<dbReference type="Gene3D" id="3.20.20.300">
    <property type="entry name" value="Glycoside hydrolase, family 3, N-terminal domain"/>
    <property type="match status" value="1"/>
</dbReference>
<feature type="domain" description="Beta-lactamase-related" evidence="6">
    <location>
        <begin position="610"/>
        <end position="963"/>
    </location>
</feature>
<protein>
    <recommendedName>
        <fullName evidence="3">beta-N-acetylhexosaminidase</fullName>
        <ecNumber evidence="3">3.2.1.52</ecNumber>
    </recommendedName>
</protein>
<dbReference type="GO" id="GO:0009254">
    <property type="term" value="P:peptidoglycan turnover"/>
    <property type="evidence" value="ECO:0007669"/>
    <property type="project" value="TreeGrafter"/>
</dbReference>
<dbReference type="PANTHER" id="PTHR30480">
    <property type="entry name" value="BETA-HEXOSAMINIDASE-RELATED"/>
    <property type="match status" value="1"/>
</dbReference>
<dbReference type="InterPro" id="IPR050226">
    <property type="entry name" value="NagZ_Beta-hexosaminidase"/>
</dbReference>
<dbReference type="RefSeq" id="WP_222580983.1">
    <property type="nucleotide sequence ID" value="NZ_JAHVHU010000014.1"/>
</dbReference>
<evidence type="ECO:0000256" key="2">
    <source>
        <dbReference type="ARBA" id="ARBA00005336"/>
    </source>
</evidence>